<dbReference type="HOGENOM" id="CLU_598217_0_0_7"/>
<dbReference type="Proteomes" id="UP000001880">
    <property type="component" value="Chromosome"/>
</dbReference>
<dbReference type="eggNOG" id="ENOG5030TM4">
    <property type="taxonomic scope" value="Bacteria"/>
</dbReference>
<reference evidence="2 3" key="1">
    <citation type="journal article" date="2010" name="Stand. Genomic Sci.">
        <title>Complete genome sequence of Haliangium ochraceum type strain (SMP-2).</title>
        <authorList>
            <consortium name="US DOE Joint Genome Institute (JGI-PGF)"/>
            <person name="Ivanova N."/>
            <person name="Daum C."/>
            <person name="Lang E."/>
            <person name="Abt B."/>
            <person name="Kopitz M."/>
            <person name="Saunders E."/>
            <person name="Lapidus A."/>
            <person name="Lucas S."/>
            <person name="Glavina Del Rio T."/>
            <person name="Nolan M."/>
            <person name="Tice H."/>
            <person name="Copeland A."/>
            <person name="Cheng J.F."/>
            <person name="Chen F."/>
            <person name="Bruce D."/>
            <person name="Goodwin L."/>
            <person name="Pitluck S."/>
            <person name="Mavromatis K."/>
            <person name="Pati A."/>
            <person name="Mikhailova N."/>
            <person name="Chen A."/>
            <person name="Palaniappan K."/>
            <person name="Land M."/>
            <person name="Hauser L."/>
            <person name="Chang Y.J."/>
            <person name="Jeffries C.D."/>
            <person name="Detter J.C."/>
            <person name="Brettin T."/>
            <person name="Rohde M."/>
            <person name="Goker M."/>
            <person name="Bristow J."/>
            <person name="Markowitz V."/>
            <person name="Eisen J.A."/>
            <person name="Hugenholtz P."/>
            <person name="Kyrpides N.C."/>
            <person name="Klenk H.P."/>
        </authorList>
    </citation>
    <scope>NUCLEOTIDE SEQUENCE [LARGE SCALE GENOMIC DNA]</scope>
    <source>
        <strain evidence="3">DSM 14365 / CIP 107738 / JCM 11303 / AJ 13395 / SMP-2</strain>
    </source>
</reference>
<dbReference type="OrthoDB" id="5487311at2"/>
<evidence type="ECO:0000256" key="1">
    <source>
        <dbReference type="SAM" id="MobiDB-lite"/>
    </source>
</evidence>
<dbReference type="EMBL" id="CP001804">
    <property type="protein sequence ID" value="ACY18036.1"/>
    <property type="molecule type" value="Genomic_DNA"/>
</dbReference>
<protein>
    <submittedName>
        <fullName evidence="2">Uncharacterized protein</fullName>
    </submittedName>
</protein>
<dbReference type="AlphaFoldDB" id="D0LZQ7"/>
<evidence type="ECO:0000313" key="3">
    <source>
        <dbReference type="Proteomes" id="UP000001880"/>
    </source>
</evidence>
<feature type="region of interest" description="Disordered" evidence="1">
    <location>
        <begin position="209"/>
        <end position="245"/>
    </location>
</feature>
<sequence>MKRAIIVLCILLLAGAATFGVLAYREVERQGERLEAAFAQQRSEAAQALAAHREQFLADQAWLAESGLWPTASAEVPAERDAAGLLNPALSWTGPLSEDEGAATSALLTLPEPVRQALDQPALWQERELTWLEDEEAQQMIRALDTGWMAKLSEFDRWSLEREGPMAAVLSRPDAELDVTETALPSYIVLRHWVQVRVYQALLAEDAAEGEDAADGEDTADGEDAAGDGDAAEGEGGEEVAADDSAAEAAAAEIRQLVRLMFSTEETISAIFATALVAYVHDIAEKADQPALRIVTSADELARLQRVVRATAMLLQPSLGPEYRELFAAMPIGHCLALGDAVVAGIAQFEPVLRHAIPEYIDRVSEVLAAHDECRVPLLRRVWDNEDWLRARMGGRELFEREGIGGDEGGELGEVEAGGDVFAVAESEWVSKRVAWILLSTAAVDPWAGYRPEPAAP</sequence>
<accession>D0LZQ7</accession>
<dbReference type="RefSeq" id="WP_012830628.1">
    <property type="nucleotide sequence ID" value="NC_013440.1"/>
</dbReference>
<dbReference type="KEGG" id="hoh:Hoch_5554"/>
<proteinExistence type="predicted"/>
<name>D0LZQ7_HALO1</name>
<organism evidence="2 3">
    <name type="scientific">Haliangium ochraceum (strain DSM 14365 / JCM 11303 / SMP-2)</name>
    <dbReference type="NCBI Taxonomy" id="502025"/>
    <lineage>
        <taxon>Bacteria</taxon>
        <taxon>Pseudomonadati</taxon>
        <taxon>Myxococcota</taxon>
        <taxon>Polyangia</taxon>
        <taxon>Haliangiales</taxon>
        <taxon>Kofleriaceae</taxon>
        <taxon>Haliangium</taxon>
    </lineage>
</organism>
<gene>
    <name evidence="2" type="ordered locus">Hoch_5554</name>
</gene>
<evidence type="ECO:0000313" key="2">
    <source>
        <dbReference type="EMBL" id="ACY18036.1"/>
    </source>
</evidence>
<keyword evidence="3" id="KW-1185">Reference proteome</keyword>